<comment type="caution">
    <text evidence="1">The sequence shown here is derived from an EMBL/GenBank/DDBJ whole genome shotgun (WGS) entry which is preliminary data.</text>
</comment>
<gene>
    <name evidence="1" type="ORF">LCGC14_1487580</name>
</gene>
<organism evidence="1">
    <name type="scientific">marine sediment metagenome</name>
    <dbReference type="NCBI Taxonomy" id="412755"/>
    <lineage>
        <taxon>unclassified sequences</taxon>
        <taxon>metagenomes</taxon>
        <taxon>ecological metagenomes</taxon>
    </lineage>
</organism>
<proteinExistence type="predicted"/>
<reference evidence="1" key="1">
    <citation type="journal article" date="2015" name="Nature">
        <title>Complex archaea that bridge the gap between prokaryotes and eukaryotes.</title>
        <authorList>
            <person name="Spang A."/>
            <person name="Saw J.H."/>
            <person name="Jorgensen S.L."/>
            <person name="Zaremba-Niedzwiedzka K."/>
            <person name="Martijn J."/>
            <person name="Lind A.E."/>
            <person name="van Eijk R."/>
            <person name="Schleper C."/>
            <person name="Guy L."/>
            <person name="Ettema T.J."/>
        </authorList>
    </citation>
    <scope>NUCLEOTIDE SEQUENCE</scope>
</reference>
<dbReference type="EMBL" id="LAZR01010656">
    <property type="protein sequence ID" value="KKM65812.1"/>
    <property type="molecule type" value="Genomic_DNA"/>
</dbReference>
<dbReference type="AlphaFoldDB" id="A0A0F9M9N0"/>
<protein>
    <submittedName>
        <fullName evidence="1">Uncharacterized protein</fullName>
    </submittedName>
</protein>
<name>A0A0F9M9N0_9ZZZZ</name>
<accession>A0A0F9M9N0</accession>
<evidence type="ECO:0000313" key="1">
    <source>
        <dbReference type="EMBL" id="KKM65812.1"/>
    </source>
</evidence>
<sequence length="54" mass="6085">MTKQEEKMETLILPLISEVDGIAVYELVRDIEPDKSAYPLEIDSSFTVEGNNGR</sequence>